<dbReference type="Pfam" id="PF02537">
    <property type="entry name" value="CRCB"/>
    <property type="match status" value="2"/>
</dbReference>
<dbReference type="OrthoDB" id="409792at2759"/>
<name>A0A2V0NN61_9CHLO</name>
<dbReference type="PANTHER" id="PTHR28259:SF1">
    <property type="entry name" value="FLUORIDE EXPORT PROTEIN 1-RELATED"/>
    <property type="match status" value="1"/>
</dbReference>
<protein>
    <recommendedName>
        <fullName evidence="13">Fluoride ion transporter CrcB</fullName>
    </recommendedName>
</protein>
<comment type="caution">
    <text evidence="11">The sequence shown here is derived from an EMBL/GenBank/DDBJ whole genome shotgun (WGS) entry which is preliminary data.</text>
</comment>
<dbReference type="AlphaFoldDB" id="A0A2V0NN61"/>
<organism evidence="11 12">
    <name type="scientific">Raphidocelis subcapitata</name>
    <dbReference type="NCBI Taxonomy" id="307507"/>
    <lineage>
        <taxon>Eukaryota</taxon>
        <taxon>Viridiplantae</taxon>
        <taxon>Chlorophyta</taxon>
        <taxon>core chlorophytes</taxon>
        <taxon>Chlorophyceae</taxon>
        <taxon>CS clade</taxon>
        <taxon>Sphaeropleales</taxon>
        <taxon>Selenastraceae</taxon>
        <taxon>Raphidocelis</taxon>
    </lineage>
</organism>
<evidence type="ECO:0000256" key="9">
    <source>
        <dbReference type="SAM" id="Phobius"/>
    </source>
</evidence>
<evidence type="ECO:0000256" key="8">
    <source>
        <dbReference type="ARBA" id="ARBA00035585"/>
    </source>
</evidence>
<dbReference type="InParanoid" id="A0A2V0NN61"/>
<evidence type="ECO:0000256" key="6">
    <source>
        <dbReference type="ARBA" id="ARBA00023136"/>
    </source>
</evidence>
<dbReference type="EMBL" id="BDRX01000007">
    <property type="protein sequence ID" value="GBF88991.1"/>
    <property type="molecule type" value="Genomic_DNA"/>
</dbReference>
<keyword evidence="6 9" id="KW-0472">Membrane</keyword>
<comment type="similarity">
    <text evidence="7">Belongs to the fluoride channel Fluc/FEX (TC 1.A.43) family.</text>
</comment>
<dbReference type="GO" id="GO:0005886">
    <property type="term" value="C:plasma membrane"/>
    <property type="evidence" value="ECO:0007669"/>
    <property type="project" value="UniProtKB-SubCell"/>
</dbReference>
<evidence type="ECO:0000313" key="11">
    <source>
        <dbReference type="EMBL" id="GBF88991.1"/>
    </source>
</evidence>
<feature type="signal peptide" evidence="10">
    <location>
        <begin position="1"/>
        <end position="35"/>
    </location>
</feature>
<reference evidence="11 12" key="1">
    <citation type="journal article" date="2018" name="Sci. Rep.">
        <title>Raphidocelis subcapitata (=Pseudokirchneriella subcapitata) provides an insight into genome evolution and environmental adaptations in the Sphaeropleales.</title>
        <authorList>
            <person name="Suzuki S."/>
            <person name="Yamaguchi H."/>
            <person name="Nakajima N."/>
            <person name="Kawachi M."/>
        </authorList>
    </citation>
    <scope>NUCLEOTIDE SEQUENCE [LARGE SCALE GENOMIC DNA]</scope>
    <source>
        <strain evidence="11 12">NIES-35</strain>
    </source>
</reference>
<evidence type="ECO:0000256" key="7">
    <source>
        <dbReference type="ARBA" id="ARBA00035120"/>
    </source>
</evidence>
<keyword evidence="4 9" id="KW-0812">Transmembrane</keyword>
<evidence type="ECO:0008006" key="13">
    <source>
        <dbReference type="Google" id="ProtNLM"/>
    </source>
</evidence>
<dbReference type="InterPro" id="IPR003691">
    <property type="entry name" value="FluC"/>
</dbReference>
<evidence type="ECO:0000256" key="2">
    <source>
        <dbReference type="ARBA" id="ARBA00004651"/>
    </source>
</evidence>
<keyword evidence="10" id="KW-0732">Signal</keyword>
<dbReference type="PANTHER" id="PTHR28259">
    <property type="entry name" value="FLUORIDE EXPORT PROTEIN 1-RELATED"/>
    <property type="match status" value="1"/>
</dbReference>
<keyword evidence="3" id="KW-1003">Cell membrane</keyword>
<dbReference type="STRING" id="307507.A0A2V0NN61"/>
<feature type="transmembrane region" description="Helical" evidence="9">
    <location>
        <begin position="483"/>
        <end position="503"/>
    </location>
</feature>
<keyword evidence="5 9" id="KW-1133">Transmembrane helix</keyword>
<comment type="subcellular location">
    <subcellularLocation>
        <location evidence="2">Cell membrane</location>
        <topology evidence="2">Multi-pass membrane protein</topology>
    </subcellularLocation>
</comment>
<sequence>MPACCSASPWGWLPSRAQLHTLLHLCAWCQLGVLARIQLDALFGGACATGASDYGWAPCVTSSVGTLLTDLPPNAIGCYIMGLLASSDVLAKHLGHAFGSGAPIAAISRRSALQTHTAFQVGLRTGFCGSLTTFSSWMLQVTVMVVGAAPLTNTKWVEGLSAVFLNYTVCMSFLVMGQHTCLLLYAWMNPGQVTPRGRWVDTAPPEPALNGADGGGGASGGGANENLVLVVDDRRPSSLLRRSPAAAAARATATANALARASAGASPRGAVVARGAAGDAAAAAAAADAAGPRSEPSALGIARTSSIQSALQPALSGVPTTITEVVVLEEDDFGYPLSWGLVDAFALTSLVTLTSVAIWWRVTRDPAHATPFAKSSHAVAVLLGPPGCLLRFYLSRFNGSLKGRCSWFPMGTFTANMFACTTNYVVRAVIDTAAPPFSNDKLAYLLGITTGFSGSLSTVSTWVVELQNLLLGFPVETRGYGYLIFSVAVALLLGMAILGTATWA</sequence>
<gene>
    <name evidence="11" type="ORF">Rsub_01490</name>
</gene>
<evidence type="ECO:0000256" key="3">
    <source>
        <dbReference type="ARBA" id="ARBA00022475"/>
    </source>
</evidence>
<feature type="chain" id="PRO_5015999659" description="Fluoride ion transporter CrcB" evidence="10">
    <location>
        <begin position="36"/>
        <end position="504"/>
    </location>
</feature>
<feature type="transmembrane region" description="Helical" evidence="9">
    <location>
        <begin position="442"/>
        <end position="463"/>
    </location>
</feature>
<evidence type="ECO:0000256" key="5">
    <source>
        <dbReference type="ARBA" id="ARBA00022989"/>
    </source>
</evidence>
<keyword evidence="12" id="KW-1185">Reference proteome</keyword>
<dbReference type="Proteomes" id="UP000247498">
    <property type="component" value="Unassembled WGS sequence"/>
</dbReference>
<dbReference type="FunCoup" id="A0A2V0NN61">
    <property type="interactions" value="397"/>
</dbReference>
<accession>A0A2V0NN61</accession>
<comment type="function">
    <text evidence="1">Fluoride channel required for the rapid expulsion of cytoplasmic fluoride.</text>
</comment>
<evidence type="ECO:0000256" key="10">
    <source>
        <dbReference type="SAM" id="SignalP"/>
    </source>
</evidence>
<evidence type="ECO:0000256" key="1">
    <source>
        <dbReference type="ARBA" id="ARBA00002598"/>
    </source>
</evidence>
<comment type="catalytic activity">
    <reaction evidence="8">
        <text>fluoride(in) = fluoride(out)</text>
        <dbReference type="Rhea" id="RHEA:76159"/>
        <dbReference type="ChEBI" id="CHEBI:17051"/>
    </reaction>
    <physiologicalReaction direction="left-to-right" evidence="8">
        <dbReference type="Rhea" id="RHEA:76160"/>
    </physiologicalReaction>
</comment>
<dbReference type="GO" id="GO:1903425">
    <property type="term" value="F:fluoride transmembrane transporter activity"/>
    <property type="evidence" value="ECO:0007669"/>
    <property type="project" value="TreeGrafter"/>
</dbReference>
<evidence type="ECO:0000256" key="4">
    <source>
        <dbReference type="ARBA" id="ARBA00022692"/>
    </source>
</evidence>
<feature type="transmembrane region" description="Helical" evidence="9">
    <location>
        <begin position="406"/>
        <end position="430"/>
    </location>
</feature>
<proteinExistence type="inferred from homology"/>
<evidence type="ECO:0000313" key="12">
    <source>
        <dbReference type="Proteomes" id="UP000247498"/>
    </source>
</evidence>